<name>A0ABV7T9V9_9GAMM</name>
<accession>A0ABV7T9V9</accession>
<proteinExistence type="predicted"/>
<dbReference type="RefSeq" id="WP_386366242.1">
    <property type="nucleotide sequence ID" value="NZ_JBHRXZ010000024.1"/>
</dbReference>
<dbReference type="InterPro" id="IPR023361">
    <property type="entry name" value="DUF1285_beta_roll_sf"/>
</dbReference>
<dbReference type="InterPro" id="IPR048342">
    <property type="entry name" value="DUF1285_C"/>
</dbReference>
<dbReference type="PIRSF" id="PIRSF029557">
    <property type="entry name" value="UCP029557"/>
    <property type="match status" value="1"/>
</dbReference>
<dbReference type="Pfam" id="PF06938">
    <property type="entry name" value="DUF1285_N"/>
    <property type="match status" value="1"/>
</dbReference>
<reference evidence="4" key="1">
    <citation type="journal article" date="2019" name="Int. J. Syst. Evol. Microbiol.">
        <title>The Global Catalogue of Microorganisms (GCM) 10K type strain sequencing project: providing services to taxonomists for standard genome sequencing and annotation.</title>
        <authorList>
            <consortium name="The Broad Institute Genomics Platform"/>
            <consortium name="The Broad Institute Genome Sequencing Center for Infectious Disease"/>
            <person name="Wu L."/>
            <person name="Ma J."/>
        </authorList>
    </citation>
    <scope>NUCLEOTIDE SEQUENCE [LARGE SCALE GENOMIC DNA]</scope>
    <source>
        <strain evidence="4">KCTC 42447</strain>
    </source>
</reference>
<dbReference type="InterPro" id="IPR010707">
    <property type="entry name" value="DUF1285"/>
</dbReference>
<comment type="caution">
    <text evidence="3">The sequence shown here is derived from an EMBL/GenBank/DDBJ whole genome shotgun (WGS) entry which is preliminary data.</text>
</comment>
<protein>
    <submittedName>
        <fullName evidence="3">DUF1285 domain-containing protein</fullName>
    </submittedName>
</protein>
<organism evidence="3 4">
    <name type="scientific">Stutzerimonas tarimensis</name>
    <dbReference type="NCBI Taxonomy" id="1507735"/>
    <lineage>
        <taxon>Bacteria</taxon>
        <taxon>Pseudomonadati</taxon>
        <taxon>Pseudomonadota</taxon>
        <taxon>Gammaproteobacteria</taxon>
        <taxon>Pseudomonadales</taxon>
        <taxon>Pseudomonadaceae</taxon>
        <taxon>Stutzerimonas</taxon>
    </lineage>
</organism>
<evidence type="ECO:0000313" key="4">
    <source>
        <dbReference type="Proteomes" id="UP001595630"/>
    </source>
</evidence>
<dbReference type="Gene3D" id="3.10.540.10">
    <property type="entry name" value="duf1285 like domain"/>
    <property type="match status" value="1"/>
</dbReference>
<evidence type="ECO:0000313" key="3">
    <source>
        <dbReference type="EMBL" id="MFC3609052.1"/>
    </source>
</evidence>
<evidence type="ECO:0000259" key="1">
    <source>
        <dbReference type="Pfam" id="PF06938"/>
    </source>
</evidence>
<dbReference type="InterPro" id="IPR048341">
    <property type="entry name" value="DUF1285_N"/>
</dbReference>
<feature type="domain" description="DUF1285" evidence="1">
    <location>
        <begin position="25"/>
        <end position="91"/>
    </location>
</feature>
<sequence length="188" mass="21049">MKDSSPGDPKVAQLLEQIPGEAGLPPVHLWDPPFCGDIDMRIARDGSWHYQGMPLQRAAMVRLFSRVLRRDGDRYFLVTPVEKVGIEVDDAPFQAVSVQIEGGVTQRLRFTTNAGDEVVAGADHPVRVVTDKQSGEPRPYIHVRAGLEALIQRTPFYEMVEHAVEREEQGKRWLGVCSDEVFFPIGEV</sequence>
<dbReference type="EMBL" id="JBHRXZ010000024">
    <property type="protein sequence ID" value="MFC3609052.1"/>
    <property type="molecule type" value="Genomic_DNA"/>
</dbReference>
<evidence type="ECO:0000259" key="2">
    <source>
        <dbReference type="Pfam" id="PF21028"/>
    </source>
</evidence>
<dbReference type="Pfam" id="PF21028">
    <property type="entry name" value="DUF1285_C"/>
    <property type="match status" value="1"/>
</dbReference>
<dbReference type="Gene3D" id="2.30.270.10">
    <property type="entry name" value="duf1285 protein"/>
    <property type="match status" value="1"/>
</dbReference>
<dbReference type="Proteomes" id="UP001595630">
    <property type="component" value="Unassembled WGS sequence"/>
</dbReference>
<gene>
    <name evidence="3" type="ORF">ACFOMF_14815</name>
</gene>
<feature type="domain" description="DUF1285" evidence="2">
    <location>
        <begin position="92"/>
        <end position="185"/>
    </location>
</feature>
<keyword evidence="4" id="KW-1185">Reference proteome</keyword>